<evidence type="ECO:0000313" key="1">
    <source>
        <dbReference type="EMBL" id="GAA3742166.1"/>
    </source>
</evidence>
<sequence>MGALARERVGRIERVGRVRGVRGHGTASGDRYTACGYAAAAESGACGRPGGPGTGSLPVRRSPYGADHVTAAVRFPSGRRHSTKEAGGDARF</sequence>
<accession>A0ABP7FKL0</accession>
<proteinExistence type="predicted"/>
<comment type="caution">
    <text evidence="1">The sequence shown here is derived from an EMBL/GenBank/DDBJ whole genome shotgun (WGS) entry which is preliminary data.</text>
</comment>
<name>A0ABP7FKL0_9ACTN</name>
<dbReference type="EMBL" id="BAABEP010000034">
    <property type="protein sequence ID" value="GAA3742166.1"/>
    <property type="molecule type" value="Genomic_DNA"/>
</dbReference>
<gene>
    <name evidence="1" type="ORF">GCM10023082_43760</name>
</gene>
<dbReference type="Proteomes" id="UP001499884">
    <property type="component" value="Unassembled WGS sequence"/>
</dbReference>
<protein>
    <submittedName>
        <fullName evidence="1">Uncharacterized protein</fullName>
    </submittedName>
</protein>
<reference evidence="2" key="1">
    <citation type="journal article" date="2019" name="Int. J. Syst. Evol. Microbiol.">
        <title>The Global Catalogue of Microorganisms (GCM) 10K type strain sequencing project: providing services to taxonomists for standard genome sequencing and annotation.</title>
        <authorList>
            <consortium name="The Broad Institute Genomics Platform"/>
            <consortium name="The Broad Institute Genome Sequencing Center for Infectious Disease"/>
            <person name="Wu L."/>
            <person name="Ma J."/>
        </authorList>
    </citation>
    <scope>NUCLEOTIDE SEQUENCE [LARGE SCALE GENOMIC DNA]</scope>
    <source>
        <strain evidence="2">JCM 30846</strain>
    </source>
</reference>
<keyword evidence="2" id="KW-1185">Reference proteome</keyword>
<organism evidence="1 2">
    <name type="scientific">Streptomyces tremellae</name>
    <dbReference type="NCBI Taxonomy" id="1124239"/>
    <lineage>
        <taxon>Bacteria</taxon>
        <taxon>Bacillati</taxon>
        <taxon>Actinomycetota</taxon>
        <taxon>Actinomycetes</taxon>
        <taxon>Kitasatosporales</taxon>
        <taxon>Streptomycetaceae</taxon>
        <taxon>Streptomyces</taxon>
    </lineage>
</organism>
<evidence type="ECO:0000313" key="2">
    <source>
        <dbReference type="Proteomes" id="UP001499884"/>
    </source>
</evidence>